<dbReference type="EMBL" id="CAJOAX010000121">
    <property type="protein sequence ID" value="CAF3515093.1"/>
    <property type="molecule type" value="Genomic_DNA"/>
</dbReference>
<name>A0A818I707_9BILA</name>
<evidence type="ECO:0000313" key="1">
    <source>
        <dbReference type="EMBL" id="CAF0997083.1"/>
    </source>
</evidence>
<accession>A0A818I707</accession>
<proteinExistence type="predicted"/>
<reference evidence="2" key="1">
    <citation type="submission" date="2021-02" db="EMBL/GenBank/DDBJ databases">
        <authorList>
            <person name="Nowell W R."/>
        </authorList>
    </citation>
    <scope>NUCLEOTIDE SEQUENCE</scope>
</reference>
<sequence length="299" mass="34415">MAVTTYLDRLCADLLIKYYFIIKQDPSVMSKEKVAKYTATFTTEPSLDISAATNINFHHESSNCTSSLLSYVRSGELEVNDVVVVSVSNDEDSTCYKDLFIQLQLISIQENNRPFFVNFIMVDDAPGITKTQKDLSSGAKRLMCWAQVIRKCREHCKLVPKDKWNQIDLDIHDLQLRYEGAGINVPSTNNGRESLNGKIKQQYTLRNKLHLSLFLPKIEQMLHDWSTNSFLNGFVTKSSISTTLELVSIKWSTSIDKISILHWFDTWYIVPSSNSLITPAIWLQMYQQQHWTSFFEFTI</sequence>
<evidence type="ECO:0000313" key="2">
    <source>
        <dbReference type="EMBL" id="CAF3515093.1"/>
    </source>
</evidence>
<protein>
    <submittedName>
        <fullName evidence="2">Uncharacterized protein</fullName>
    </submittedName>
</protein>
<gene>
    <name evidence="2" type="ORF">OTI717_LOCUS2488</name>
    <name evidence="1" type="ORF">RFH988_LOCUS13968</name>
</gene>
<dbReference type="Proteomes" id="UP000663823">
    <property type="component" value="Unassembled WGS sequence"/>
</dbReference>
<comment type="caution">
    <text evidence="2">The sequence shown here is derived from an EMBL/GenBank/DDBJ whole genome shotgun (WGS) entry which is preliminary data.</text>
</comment>
<dbReference type="Proteomes" id="UP000663882">
    <property type="component" value="Unassembled WGS sequence"/>
</dbReference>
<dbReference type="OrthoDB" id="10045944at2759"/>
<dbReference type="EMBL" id="CAJNOO010000631">
    <property type="protein sequence ID" value="CAF0997083.1"/>
    <property type="molecule type" value="Genomic_DNA"/>
</dbReference>
<dbReference type="AlphaFoldDB" id="A0A818I707"/>
<organism evidence="2 3">
    <name type="scientific">Rotaria sordida</name>
    <dbReference type="NCBI Taxonomy" id="392033"/>
    <lineage>
        <taxon>Eukaryota</taxon>
        <taxon>Metazoa</taxon>
        <taxon>Spiralia</taxon>
        <taxon>Gnathifera</taxon>
        <taxon>Rotifera</taxon>
        <taxon>Eurotatoria</taxon>
        <taxon>Bdelloidea</taxon>
        <taxon>Philodinida</taxon>
        <taxon>Philodinidae</taxon>
        <taxon>Rotaria</taxon>
    </lineage>
</organism>
<evidence type="ECO:0000313" key="3">
    <source>
        <dbReference type="Proteomes" id="UP000663823"/>
    </source>
</evidence>